<evidence type="ECO:0000313" key="2">
    <source>
        <dbReference type="EMBL" id="TKA61935.1"/>
    </source>
</evidence>
<name>A0A4U0WJZ4_9PEZI</name>
<protein>
    <recommendedName>
        <fullName evidence="4">Malate dehydrogenase</fullName>
    </recommendedName>
</protein>
<feature type="chain" id="PRO_5020856167" description="Malate dehydrogenase" evidence="1">
    <location>
        <begin position="22"/>
        <end position="222"/>
    </location>
</feature>
<dbReference type="AlphaFoldDB" id="A0A4U0WJZ4"/>
<evidence type="ECO:0008006" key="4">
    <source>
        <dbReference type="Google" id="ProtNLM"/>
    </source>
</evidence>
<dbReference type="InterPro" id="IPR021851">
    <property type="entry name" value="DUF3455"/>
</dbReference>
<comment type="caution">
    <text evidence="2">The sequence shown here is derived from an EMBL/GenBank/DDBJ whole genome shotgun (WGS) entry which is preliminary data.</text>
</comment>
<sequence>MLSPSLSLLTTLGLLLTTTLALPTAAPPFHVRAKQSAAPSLPASTLPSPPAGTTLKYVALGLGTQNYTCASPSASSPPMPAGALATLYDATARLSLPSGAVQIPKLPATSLKSSNGLGLPQLGQHYFTSSLVPSFDLAAASPPLFLSAHKAASAPAPADADAGPTASGAVDWLELLDNGRGATRGLAAVYRVETAGGKAGSCEGVGAGGMQVAYAAEYWFYG</sequence>
<dbReference type="Proteomes" id="UP000308768">
    <property type="component" value="Unassembled WGS sequence"/>
</dbReference>
<evidence type="ECO:0000313" key="3">
    <source>
        <dbReference type="Proteomes" id="UP000308768"/>
    </source>
</evidence>
<dbReference type="OrthoDB" id="1859733at2759"/>
<keyword evidence="1" id="KW-0732">Signal</keyword>
<dbReference type="EMBL" id="NAJN01001650">
    <property type="protein sequence ID" value="TKA61935.1"/>
    <property type="molecule type" value="Genomic_DNA"/>
</dbReference>
<evidence type="ECO:0000256" key="1">
    <source>
        <dbReference type="SAM" id="SignalP"/>
    </source>
</evidence>
<dbReference type="PANTHER" id="PTHR35567:SF3">
    <property type="entry name" value="MALATE DEHYDROGENASE"/>
    <property type="match status" value="1"/>
</dbReference>
<organism evidence="2 3">
    <name type="scientific">Cryomyces minteri</name>
    <dbReference type="NCBI Taxonomy" id="331657"/>
    <lineage>
        <taxon>Eukaryota</taxon>
        <taxon>Fungi</taxon>
        <taxon>Dikarya</taxon>
        <taxon>Ascomycota</taxon>
        <taxon>Pezizomycotina</taxon>
        <taxon>Dothideomycetes</taxon>
        <taxon>Dothideomycetes incertae sedis</taxon>
        <taxon>Cryomyces</taxon>
    </lineage>
</organism>
<proteinExistence type="predicted"/>
<gene>
    <name evidence="2" type="ORF">B0A49_10954</name>
</gene>
<feature type="signal peptide" evidence="1">
    <location>
        <begin position="1"/>
        <end position="21"/>
    </location>
</feature>
<reference evidence="2 3" key="1">
    <citation type="submission" date="2017-03" db="EMBL/GenBank/DDBJ databases">
        <title>Genomes of endolithic fungi from Antarctica.</title>
        <authorList>
            <person name="Coleine C."/>
            <person name="Masonjones S."/>
            <person name="Stajich J.E."/>
        </authorList>
    </citation>
    <scope>NUCLEOTIDE SEQUENCE [LARGE SCALE GENOMIC DNA]</scope>
    <source>
        <strain evidence="2 3">CCFEE 5187</strain>
    </source>
</reference>
<keyword evidence="3" id="KW-1185">Reference proteome</keyword>
<dbReference type="Pfam" id="PF11937">
    <property type="entry name" value="DUF3455"/>
    <property type="match status" value="1"/>
</dbReference>
<dbReference type="PANTHER" id="PTHR35567">
    <property type="entry name" value="MALATE DEHYDROGENASE (AFU_ORTHOLOGUE AFUA_2G13800)"/>
    <property type="match status" value="1"/>
</dbReference>
<accession>A0A4U0WJZ4</accession>